<dbReference type="Pfam" id="PF00535">
    <property type="entry name" value="Glycos_transf_2"/>
    <property type="match status" value="1"/>
</dbReference>
<evidence type="ECO:0000256" key="1">
    <source>
        <dbReference type="PROSITE-ProRule" id="PRU00339"/>
    </source>
</evidence>
<dbReference type="Proteomes" id="UP000032336">
    <property type="component" value="Unassembled WGS sequence"/>
</dbReference>
<dbReference type="InterPro" id="IPR001173">
    <property type="entry name" value="Glyco_trans_2-like"/>
</dbReference>
<keyword evidence="1" id="KW-0802">TPR repeat</keyword>
<evidence type="ECO:0000313" key="3">
    <source>
        <dbReference type="EMBL" id="KJE77234.1"/>
    </source>
</evidence>
<dbReference type="SUPFAM" id="SSF53448">
    <property type="entry name" value="Nucleotide-diphospho-sugar transferases"/>
    <property type="match status" value="1"/>
</dbReference>
<sequence>MNLSEELEVIRGLLLESEYDTVRESIIKVLREEPRSAQAWVFVGELSERTGRPYQAWQAYRRAWLLDPQAAWISDVRGRLVDVGLEELEPWFDDLFRVVFPSVAAAMIVKDEVANIARCVGSLMDAVDEIVVVDTGSGDGTVDVVEKLGVRVWRYGWTGSFAEARNFALSKVKSQWVLWVDGDEWLDPEDVDAPRIAAGLFDSVGRPLALRVVQVNDVGGRIEPNNDMSRMHPTGYGIKWAGRIHEQLVLGADTVEAAQGISRVAVNIRLNHVGYHPKVMQDKGKLERNIDLLERSVADDPSDVASWGFLGRELLFSGDIDRSIAALYRAETLAREAKWYGRIAEVRNYLIEALLRQERFEEAQAVANRGVKDNPEYPGLWYSKGRVELMRLIKLLNSAREAFERSQTTAVTYRGIVAFESLIPVWRAKAGIADVTRFSGDLAGAKRLYEELLRIDPNLSQMQAQIDRINQQARVLSAGLVVEDSPVNSIDEAPSGKV</sequence>
<dbReference type="GeneID" id="78372213"/>
<dbReference type="eggNOG" id="COG0463">
    <property type="taxonomic scope" value="Bacteria"/>
</dbReference>
<dbReference type="InterPro" id="IPR029044">
    <property type="entry name" value="Nucleotide-diphossugar_trans"/>
</dbReference>
<dbReference type="Gene3D" id="3.90.550.10">
    <property type="entry name" value="Spore Coat Polysaccharide Biosynthesis Protein SpsA, Chain A"/>
    <property type="match status" value="1"/>
</dbReference>
<accession>A0A0D8FWE2</accession>
<keyword evidence="4" id="KW-1185">Reference proteome</keyword>
<evidence type="ECO:0000259" key="2">
    <source>
        <dbReference type="Pfam" id="PF00535"/>
    </source>
</evidence>
<dbReference type="AlphaFoldDB" id="A0A0D8FWE2"/>
<dbReference type="SUPFAM" id="SSF48452">
    <property type="entry name" value="TPR-like"/>
    <property type="match status" value="1"/>
</dbReference>
<dbReference type="OrthoDB" id="9806525at2"/>
<evidence type="ECO:0000313" key="4">
    <source>
        <dbReference type="Proteomes" id="UP000032336"/>
    </source>
</evidence>
<name>A0A0D8FWE2_9ACTN</name>
<reference evidence="3 4" key="1">
    <citation type="submission" date="2015-01" db="EMBL/GenBank/DDBJ databases">
        <title>Draft genome of the acidophilic iron oxidizer Ferrimicrobium acidiphilum strain T23.</title>
        <authorList>
            <person name="Poehlein A."/>
            <person name="Eisen S."/>
            <person name="Schloemann M."/>
            <person name="Johnson B.D."/>
            <person name="Daniel R."/>
            <person name="Muehling M."/>
        </authorList>
    </citation>
    <scope>NUCLEOTIDE SEQUENCE [LARGE SCALE GENOMIC DNA]</scope>
    <source>
        <strain evidence="3 4">T23</strain>
    </source>
</reference>
<dbReference type="RefSeq" id="WP_052565576.1">
    <property type="nucleotide sequence ID" value="NZ_JXUW01000006.1"/>
</dbReference>
<dbReference type="PROSITE" id="PS50005">
    <property type="entry name" value="TPR"/>
    <property type="match status" value="1"/>
</dbReference>
<dbReference type="eggNOG" id="COG4783">
    <property type="taxonomic scope" value="Bacteria"/>
</dbReference>
<organism evidence="3 4">
    <name type="scientific">Ferrimicrobium acidiphilum DSM 19497</name>
    <dbReference type="NCBI Taxonomy" id="1121877"/>
    <lineage>
        <taxon>Bacteria</taxon>
        <taxon>Bacillati</taxon>
        <taxon>Actinomycetota</taxon>
        <taxon>Acidimicrobiia</taxon>
        <taxon>Acidimicrobiales</taxon>
        <taxon>Acidimicrobiaceae</taxon>
        <taxon>Ferrimicrobium</taxon>
    </lineage>
</organism>
<feature type="domain" description="Glycosyltransferase 2-like" evidence="2">
    <location>
        <begin position="107"/>
        <end position="191"/>
    </location>
</feature>
<dbReference type="EMBL" id="JXUW01000006">
    <property type="protein sequence ID" value="KJE77234.1"/>
    <property type="molecule type" value="Genomic_DNA"/>
</dbReference>
<feature type="repeat" description="TPR" evidence="1">
    <location>
        <begin position="37"/>
        <end position="70"/>
    </location>
</feature>
<protein>
    <submittedName>
        <fullName evidence="3">SPBc2 prophage-derived glycosyltransferase SunS</fullName>
        <ecNumber evidence="3">2.4.1.-</ecNumber>
    </submittedName>
</protein>
<dbReference type="PANTHER" id="PTHR43630">
    <property type="entry name" value="POLY-BETA-1,6-N-ACETYL-D-GLUCOSAMINE SYNTHASE"/>
    <property type="match status" value="1"/>
</dbReference>
<dbReference type="Pfam" id="PF13432">
    <property type="entry name" value="TPR_16"/>
    <property type="match status" value="1"/>
</dbReference>
<dbReference type="InterPro" id="IPR019734">
    <property type="entry name" value="TPR_rpt"/>
</dbReference>
<dbReference type="InterPro" id="IPR011990">
    <property type="entry name" value="TPR-like_helical_dom_sf"/>
</dbReference>
<gene>
    <name evidence="3" type="primary">sunS1</name>
    <name evidence="3" type="ORF">FEAC_09460</name>
</gene>
<dbReference type="SMART" id="SM00028">
    <property type="entry name" value="TPR"/>
    <property type="match status" value="4"/>
</dbReference>
<dbReference type="PANTHER" id="PTHR43630:SF2">
    <property type="entry name" value="GLYCOSYLTRANSFERASE"/>
    <property type="match status" value="1"/>
</dbReference>
<dbReference type="STRING" id="1121877.FEAC_09460"/>
<proteinExistence type="predicted"/>
<dbReference type="EC" id="2.4.1.-" evidence="3"/>
<dbReference type="Gene3D" id="1.25.40.10">
    <property type="entry name" value="Tetratricopeptide repeat domain"/>
    <property type="match status" value="2"/>
</dbReference>
<keyword evidence="3" id="KW-0808">Transferase</keyword>
<dbReference type="CDD" id="cd02511">
    <property type="entry name" value="Beta4Glucosyltransferase"/>
    <property type="match status" value="1"/>
</dbReference>
<dbReference type="GO" id="GO:0016757">
    <property type="term" value="F:glycosyltransferase activity"/>
    <property type="evidence" value="ECO:0007669"/>
    <property type="project" value="UniProtKB-KW"/>
</dbReference>
<keyword evidence="3" id="KW-0328">Glycosyltransferase</keyword>
<comment type="caution">
    <text evidence="3">The sequence shown here is derived from an EMBL/GenBank/DDBJ whole genome shotgun (WGS) entry which is preliminary data.</text>
</comment>